<dbReference type="EMBL" id="CDMY01001028">
    <property type="protein sequence ID" value="CEM39238.1"/>
    <property type="molecule type" value="Genomic_DNA"/>
</dbReference>
<dbReference type="GO" id="GO:0070740">
    <property type="term" value="F:tubulin-glutamic acid ligase activity"/>
    <property type="evidence" value="ECO:0007669"/>
    <property type="project" value="TreeGrafter"/>
</dbReference>
<dbReference type="Pfam" id="PF03133">
    <property type="entry name" value="TTL"/>
    <property type="match status" value="1"/>
</dbReference>
<sequence>MKRRPHGRHLPLWPSVSSTLRYYFGHVWSAAAPPSPPLPPASRLWVKRHRTATFCISLLLNSLPLVFILVVILNFIELPHPAPHVLTMWTWVSPERRATREEPGGRSSTLFPRRTLFSALTSWLGDETIDPLREICDQLPLTPPRGPLSLYEDGVQSPFDSSVMAPSLPPTIRLDSHPHTPAYGDFADAFMFMWGGLGLQIAIDHEPPPRDFGVLWIRKQGCEPKLREYDMKALTEVGMVNHVPGTCEEAYRKTAFCRAVKNGDPREFEPDQIMGVQTSLPCFVVPENATALESYIAEHPREVWISKQPAQSGGIGHQIHWEGHTAVERARRFMQEGEGTGNVAAWDGEADHDSKWSYGHLLYQRYIHNPLLWDGRKFDIRVFMVVFWDPLRIYIHRNGKARLGGETYQQNNNSEVMQITTAGVQEIPDSFRIRPDPEIWDWLTPDKAGPLFEKIKKICANAILSFAHKLGCNSSQYGGYKCGRVFQFFGLDVVLDEELNPYVIEVNNDPGFGNLATDLAHAASETGGGCDSRYRSTMAMYREVHADILRVIGYDPFRRLFVERPIAAQPLQSGDFELTFPSPVHPKLCEWHAREVGSTCEELYRDFPWAFERLPASDKALTAMWRTDV</sequence>
<evidence type="ECO:0000256" key="2">
    <source>
        <dbReference type="ARBA" id="ARBA00022741"/>
    </source>
</evidence>
<dbReference type="SUPFAM" id="SSF56059">
    <property type="entry name" value="Glutathione synthetase ATP-binding domain-like"/>
    <property type="match status" value="1"/>
</dbReference>
<comment type="catalytic activity">
    <reaction evidence="5">
        <text>L-glutamyl-[protein] + L-glutamate + ATP = gamma-L-glutamyl-L-glutamyl-[protein] + ADP + phosphate + H(+)</text>
        <dbReference type="Rhea" id="RHEA:60144"/>
        <dbReference type="Rhea" id="RHEA-COMP:10208"/>
        <dbReference type="Rhea" id="RHEA-COMP:15517"/>
        <dbReference type="ChEBI" id="CHEBI:15378"/>
        <dbReference type="ChEBI" id="CHEBI:29973"/>
        <dbReference type="ChEBI" id="CHEBI:29985"/>
        <dbReference type="ChEBI" id="CHEBI:30616"/>
        <dbReference type="ChEBI" id="CHEBI:43474"/>
        <dbReference type="ChEBI" id="CHEBI:143622"/>
        <dbReference type="ChEBI" id="CHEBI:456216"/>
    </reaction>
    <physiologicalReaction direction="left-to-right" evidence="5">
        <dbReference type="Rhea" id="RHEA:60145"/>
    </physiologicalReaction>
</comment>
<dbReference type="GO" id="GO:0015631">
    <property type="term" value="F:tubulin binding"/>
    <property type="evidence" value="ECO:0007669"/>
    <property type="project" value="TreeGrafter"/>
</dbReference>
<keyword evidence="8" id="KW-1185">Reference proteome</keyword>
<gene>
    <name evidence="7" type="ORF">Vbra_6655</name>
</gene>
<dbReference type="GO" id="GO:0000226">
    <property type="term" value="P:microtubule cytoskeleton organization"/>
    <property type="evidence" value="ECO:0007669"/>
    <property type="project" value="TreeGrafter"/>
</dbReference>
<dbReference type="OrthoDB" id="202825at2759"/>
<dbReference type="InterPro" id="IPR004344">
    <property type="entry name" value="TTL/TTLL_fam"/>
</dbReference>
<evidence type="ECO:0000313" key="7">
    <source>
        <dbReference type="EMBL" id="CEM39238.1"/>
    </source>
</evidence>
<dbReference type="GO" id="GO:0036064">
    <property type="term" value="C:ciliary basal body"/>
    <property type="evidence" value="ECO:0007669"/>
    <property type="project" value="TreeGrafter"/>
</dbReference>
<accession>A0A0G4H5W5</accession>
<evidence type="ECO:0000256" key="3">
    <source>
        <dbReference type="ARBA" id="ARBA00022840"/>
    </source>
</evidence>
<name>A0A0G4H5W5_VITBC</name>
<dbReference type="GO" id="GO:0005524">
    <property type="term" value="F:ATP binding"/>
    <property type="evidence" value="ECO:0007669"/>
    <property type="project" value="UniProtKB-KW"/>
</dbReference>
<dbReference type="Proteomes" id="UP000041254">
    <property type="component" value="Unassembled WGS sequence"/>
</dbReference>
<dbReference type="Gene3D" id="3.30.470.20">
    <property type="entry name" value="ATP-grasp fold, B domain"/>
    <property type="match status" value="1"/>
</dbReference>
<proteinExistence type="predicted"/>
<dbReference type="PROSITE" id="PS51221">
    <property type="entry name" value="TTL"/>
    <property type="match status" value="1"/>
</dbReference>
<protein>
    <recommendedName>
        <fullName evidence="4">Tubulin--tyrosine ligase-like protein 5</fullName>
    </recommendedName>
</protein>
<keyword evidence="6" id="KW-0812">Transmembrane</keyword>
<dbReference type="VEuPathDB" id="CryptoDB:Vbra_6655"/>
<dbReference type="AlphaFoldDB" id="A0A0G4H5W5"/>
<keyword evidence="3" id="KW-0067">ATP-binding</keyword>
<evidence type="ECO:0000256" key="1">
    <source>
        <dbReference type="ARBA" id="ARBA00022598"/>
    </source>
</evidence>
<evidence type="ECO:0000256" key="4">
    <source>
        <dbReference type="ARBA" id="ARBA00041448"/>
    </source>
</evidence>
<keyword evidence="6" id="KW-1133">Transmembrane helix</keyword>
<evidence type="ECO:0000256" key="5">
    <source>
        <dbReference type="ARBA" id="ARBA00049274"/>
    </source>
</evidence>
<reference evidence="7 8" key="1">
    <citation type="submission" date="2014-11" db="EMBL/GenBank/DDBJ databases">
        <authorList>
            <person name="Zhu J."/>
            <person name="Qi W."/>
            <person name="Song R."/>
        </authorList>
    </citation>
    <scope>NUCLEOTIDE SEQUENCE [LARGE SCALE GENOMIC DNA]</scope>
</reference>
<evidence type="ECO:0000256" key="6">
    <source>
        <dbReference type="SAM" id="Phobius"/>
    </source>
</evidence>
<organism evidence="7 8">
    <name type="scientific">Vitrella brassicaformis (strain CCMP3155)</name>
    <dbReference type="NCBI Taxonomy" id="1169540"/>
    <lineage>
        <taxon>Eukaryota</taxon>
        <taxon>Sar</taxon>
        <taxon>Alveolata</taxon>
        <taxon>Colpodellida</taxon>
        <taxon>Vitrellaceae</taxon>
        <taxon>Vitrella</taxon>
    </lineage>
</organism>
<keyword evidence="2" id="KW-0547">Nucleotide-binding</keyword>
<dbReference type="InParanoid" id="A0A0G4H5W5"/>
<evidence type="ECO:0000313" key="8">
    <source>
        <dbReference type="Proteomes" id="UP000041254"/>
    </source>
</evidence>
<dbReference type="PANTHER" id="PTHR12241">
    <property type="entry name" value="TUBULIN POLYGLUTAMYLASE"/>
    <property type="match status" value="1"/>
</dbReference>
<keyword evidence="1" id="KW-0436">Ligase</keyword>
<dbReference type="PANTHER" id="PTHR12241:SF145">
    <property type="entry name" value="TUBULIN POLYGLUTAMYLASE TTLL5"/>
    <property type="match status" value="1"/>
</dbReference>
<feature type="transmembrane region" description="Helical" evidence="6">
    <location>
        <begin position="52"/>
        <end position="76"/>
    </location>
</feature>
<keyword evidence="6" id="KW-0472">Membrane</keyword>